<evidence type="ECO:0000259" key="14">
    <source>
        <dbReference type="Pfam" id="PF02875"/>
    </source>
</evidence>
<keyword evidence="5 11" id="KW-0547">Nucleotide-binding</keyword>
<feature type="modified residue" description="N6-carboxylysine" evidence="11">
    <location>
        <position position="222"/>
    </location>
</feature>
<dbReference type="GO" id="GO:0008765">
    <property type="term" value="F:UDP-N-acetylmuramoylalanyl-D-glutamate-2,6-diaminopimelate ligase activity"/>
    <property type="evidence" value="ECO:0007669"/>
    <property type="project" value="UniProtKB-EC"/>
</dbReference>
<evidence type="ECO:0000256" key="9">
    <source>
        <dbReference type="ARBA" id="ARBA00023306"/>
    </source>
</evidence>
<comment type="subcellular location">
    <subcellularLocation>
        <location evidence="11 12">Cytoplasm</location>
    </subcellularLocation>
</comment>
<comment type="PTM">
    <text evidence="11">Carboxylation is probably crucial for Mg(2+) binding and, consequently, for the gamma-phosphate positioning of ATP.</text>
</comment>
<keyword evidence="9 11" id="KW-0131">Cell cycle</keyword>
<evidence type="ECO:0000259" key="13">
    <source>
        <dbReference type="Pfam" id="PF01225"/>
    </source>
</evidence>
<evidence type="ECO:0000256" key="11">
    <source>
        <dbReference type="HAMAP-Rule" id="MF_00208"/>
    </source>
</evidence>
<dbReference type="PROSITE" id="PS01011">
    <property type="entry name" value="FOLYLPOLYGLU_SYNT_1"/>
    <property type="match status" value="1"/>
</dbReference>
<dbReference type="Gene3D" id="3.40.1190.10">
    <property type="entry name" value="Mur-like, catalytic domain"/>
    <property type="match status" value="1"/>
</dbReference>
<accession>A0ABY8PMW7</accession>
<dbReference type="InterPro" id="IPR035911">
    <property type="entry name" value="MurE/MurF_N"/>
</dbReference>
<dbReference type="HAMAP" id="MF_00208">
    <property type="entry name" value="MurE"/>
    <property type="match status" value="1"/>
</dbReference>
<evidence type="ECO:0000256" key="5">
    <source>
        <dbReference type="ARBA" id="ARBA00022741"/>
    </source>
</evidence>
<evidence type="ECO:0000256" key="2">
    <source>
        <dbReference type="ARBA" id="ARBA00022490"/>
    </source>
</evidence>
<evidence type="ECO:0000259" key="15">
    <source>
        <dbReference type="Pfam" id="PF08245"/>
    </source>
</evidence>
<dbReference type="NCBIfam" id="NF001126">
    <property type="entry name" value="PRK00139.1-4"/>
    <property type="match status" value="1"/>
</dbReference>
<feature type="domain" description="Mur ligase N-terminal catalytic" evidence="13">
    <location>
        <begin position="25"/>
        <end position="81"/>
    </location>
</feature>
<dbReference type="SUPFAM" id="SSF63418">
    <property type="entry name" value="MurE/MurF N-terminal domain"/>
    <property type="match status" value="1"/>
</dbReference>
<dbReference type="Gene3D" id="3.40.1390.10">
    <property type="entry name" value="MurE/MurF, N-terminal domain"/>
    <property type="match status" value="1"/>
</dbReference>
<comment type="similarity">
    <text evidence="1 11">Belongs to the MurCDEF family. MurE subfamily.</text>
</comment>
<evidence type="ECO:0000313" key="17">
    <source>
        <dbReference type="Proteomes" id="UP001232493"/>
    </source>
</evidence>
<dbReference type="Gene3D" id="3.90.190.20">
    <property type="entry name" value="Mur ligase, C-terminal domain"/>
    <property type="match status" value="1"/>
</dbReference>
<comment type="function">
    <text evidence="11">Catalyzes the addition of an amino acid to the nucleotide precursor UDP-N-acetylmuramoyl-L-alanyl-D-glutamate (UMAG) in the biosynthesis of bacterial cell-wall peptidoglycan.</text>
</comment>
<dbReference type="RefSeq" id="WP_280997286.1">
    <property type="nucleotide sequence ID" value="NZ_CP069362.1"/>
</dbReference>
<evidence type="ECO:0000256" key="8">
    <source>
        <dbReference type="ARBA" id="ARBA00022984"/>
    </source>
</evidence>
<reference evidence="16 17" key="1">
    <citation type="submission" date="2021-02" db="EMBL/GenBank/DDBJ databases">
        <title>Characterization of Marinitoga sp. nov. str. BP5-C20A.</title>
        <authorList>
            <person name="Erauso G."/>
            <person name="Postec A."/>
        </authorList>
    </citation>
    <scope>NUCLEOTIDE SEQUENCE [LARGE SCALE GENOMIC DNA]</scope>
    <source>
        <strain evidence="16 17">BP5-C20A</strain>
    </source>
</reference>
<keyword evidence="8 11" id="KW-0573">Peptidoglycan synthesis</keyword>
<comment type="caution">
    <text evidence="11">Lacks conserved residue(s) required for the propagation of feature annotation.</text>
</comment>
<dbReference type="InterPro" id="IPR036615">
    <property type="entry name" value="Mur_ligase_C_dom_sf"/>
</dbReference>
<feature type="domain" description="Mur ligase C-terminal" evidence="14">
    <location>
        <begin position="333"/>
        <end position="461"/>
    </location>
</feature>
<comment type="pathway">
    <text evidence="11 12">Cell wall biogenesis; peptidoglycan biosynthesis.</text>
</comment>
<feature type="binding site" evidence="11">
    <location>
        <position position="190"/>
    </location>
    <ligand>
        <name>UDP-N-acetyl-alpha-D-muramoyl-L-alanyl-D-glutamate</name>
        <dbReference type="ChEBI" id="CHEBI:83900"/>
    </ligand>
</feature>
<evidence type="ECO:0000256" key="7">
    <source>
        <dbReference type="ARBA" id="ARBA00022960"/>
    </source>
</evidence>
<dbReference type="PANTHER" id="PTHR23135:SF4">
    <property type="entry name" value="UDP-N-ACETYLMURAMOYL-L-ALANYL-D-GLUTAMATE--2,6-DIAMINOPIMELATE LIGASE MURE HOMOLOG, CHLOROPLASTIC"/>
    <property type="match status" value="1"/>
</dbReference>
<dbReference type="EMBL" id="CP069362">
    <property type="protein sequence ID" value="WGS63980.1"/>
    <property type="molecule type" value="Genomic_DNA"/>
</dbReference>
<evidence type="ECO:0000256" key="6">
    <source>
        <dbReference type="ARBA" id="ARBA00022840"/>
    </source>
</evidence>
<evidence type="ECO:0000256" key="12">
    <source>
        <dbReference type="RuleBase" id="RU004135"/>
    </source>
</evidence>
<dbReference type="NCBIfam" id="TIGR01085">
    <property type="entry name" value="murE"/>
    <property type="match status" value="1"/>
</dbReference>
<feature type="binding site" evidence="11">
    <location>
        <position position="188"/>
    </location>
    <ligand>
        <name>UDP-N-acetyl-alpha-D-muramoyl-L-alanyl-D-glutamate</name>
        <dbReference type="ChEBI" id="CHEBI:83900"/>
    </ligand>
</feature>
<dbReference type="Pfam" id="PF08245">
    <property type="entry name" value="Mur_ligase_M"/>
    <property type="match status" value="1"/>
</dbReference>
<dbReference type="SUPFAM" id="SSF53623">
    <property type="entry name" value="MurD-like peptide ligases, catalytic domain"/>
    <property type="match status" value="1"/>
</dbReference>
<feature type="binding site" evidence="11">
    <location>
        <begin position="155"/>
        <end position="156"/>
    </location>
    <ligand>
        <name>UDP-N-acetyl-alpha-D-muramoyl-L-alanyl-D-glutamate</name>
        <dbReference type="ChEBI" id="CHEBI:83900"/>
    </ligand>
</feature>
<evidence type="ECO:0000256" key="4">
    <source>
        <dbReference type="ARBA" id="ARBA00022618"/>
    </source>
</evidence>
<keyword evidence="6 11" id="KW-0067">ATP-binding</keyword>
<keyword evidence="17" id="KW-1185">Reference proteome</keyword>
<dbReference type="InterPro" id="IPR018109">
    <property type="entry name" value="Folylpolyglutamate_synth_CS"/>
</dbReference>
<evidence type="ECO:0000256" key="3">
    <source>
        <dbReference type="ARBA" id="ARBA00022598"/>
    </source>
</evidence>
<gene>
    <name evidence="11" type="primary">murE</name>
    <name evidence="16" type="ORF">JRV97_06260</name>
</gene>
<comment type="cofactor">
    <cofactor evidence="11">
        <name>Mg(2+)</name>
        <dbReference type="ChEBI" id="CHEBI:18420"/>
    </cofactor>
</comment>
<evidence type="ECO:0000313" key="16">
    <source>
        <dbReference type="EMBL" id="WGS63980.1"/>
    </source>
</evidence>
<evidence type="ECO:0000256" key="1">
    <source>
        <dbReference type="ARBA" id="ARBA00005898"/>
    </source>
</evidence>
<keyword evidence="3 11" id="KW-0436">Ligase</keyword>
<dbReference type="InterPro" id="IPR000713">
    <property type="entry name" value="Mur_ligase_N"/>
</dbReference>
<protein>
    <recommendedName>
        <fullName evidence="11">UDP-N-acetylmuramyl-tripeptide synthetase</fullName>
        <ecNumber evidence="11">6.3.2.-</ecNumber>
    </recommendedName>
    <alternativeName>
        <fullName evidence="11">UDP-MurNAc-tripeptide synthetase</fullName>
    </alternativeName>
</protein>
<keyword evidence="11" id="KW-0460">Magnesium</keyword>
<feature type="binding site" evidence="11">
    <location>
        <position position="182"/>
    </location>
    <ligand>
        <name>UDP-N-acetyl-alpha-D-muramoyl-L-alanyl-D-glutamate</name>
        <dbReference type="ChEBI" id="CHEBI:83900"/>
    </ligand>
</feature>
<dbReference type="Proteomes" id="UP001232493">
    <property type="component" value="Chromosome"/>
</dbReference>
<dbReference type="SUPFAM" id="SSF53244">
    <property type="entry name" value="MurD-like peptide ligases, peptide-binding domain"/>
    <property type="match status" value="1"/>
</dbReference>
<proteinExistence type="inferred from homology"/>
<dbReference type="InterPro" id="IPR013221">
    <property type="entry name" value="Mur_ligase_cen"/>
</dbReference>
<keyword evidence="10 11" id="KW-0961">Cell wall biogenesis/degradation</keyword>
<organism evidence="16 17">
    <name type="scientific">Marinitoga aeolica</name>
    <dbReference type="NCBI Taxonomy" id="2809031"/>
    <lineage>
        <taxon>Bacteria</taxon>
        <taxon>Thermotogati</taxon>
        <taxon>Thermotogota</taxon>
        <taxon>Thermotogae</taxon>
        <taxon>Petrotogales</taxon>
        <taxon>Petrotogaceae</taxon>
        <taxon>Marinitoga</taxon>
    </lineage>
</organism>
<dbReference type="Pfam" id="PF02875">
    <property type="entry name" value="Mur_ligase_C"/>
    <property type="match status" value="1"/>
</dbReference>
<feature type="binding site" evidence="11">
    <location>
        <position position="32"/>
    </location>
    <ligand>
        <name>UDP-N-acetyl-alpha-D-muramoyl-L-alanyl-D-glutamate</name>
        <dbReference type="ChEBI" id="CHEBI:83900"/>
    </ligand>
</feature>
<keyword evidence="7 11" id="KW-0133">Cell shape</keyword>
<dbReference type="PANTHER" id="PTHR23135">
    <property type="entry name" value="MUR LIGASE FAMILY MEMBER"/>
    <property type="match status" value="1"/>
</dbReference>
<dbReference type="EC" id="6.3.2.-" evidence="11"/>
<feature type="domain" description="Mur ligase central" evidence="15">
    <location>
        <begin position="110"/>
        <end position="310"/>
    </location>
</feature>
<dbReference type="Pfam" id="PF01225">
    <property type="entry name" value="Mur_ligase"/>
    <property type="match status" value="1"/>
</dbReference>
<dbReference type="InterPro" id="IPR004101">
    <property type="entry name" value="Mur_ligase_C"/>
</dbReference>
<name>A0ABY8PMW7_9BACT</name>
<keyword evidence="2 11" id="KW-0963">Cytoplasm</keyword>
<dbReference type="InterPro" id="IPR005761">
    <property type="entry name" value="UDP-N-AcMur-Glu-dNH2Pim_ligase"/>
</dbReference>
<feature type="binding site" evidence="11">
    <location>
        <position position="154"/>
    </location>
    <ligand>
        <name>UDP-N-acetyl-alpha-D-muramoyl-L-alanyl-D-glutamate</name>
        <dbReference type="ChEBI" id="CHEBI:83900"/>
    </ligand>
</feature>
<feature type="binding site" evidence="11">
    <location>
        <begin position="112"/>
        <end position="118"/>
    </location>
    <ligand>
        <name>ATP</name>
        <dbReference type="ChEBI" id="CHEBI:30616"/>
    </ligand>
</feature>
<dbReference type="InterPro" id="IPR036565">
    <property type="entry name" value="Mur-like_cat_sf"/>
</dbReference>
<keyword evidence="4 11" id="KW-0132">Cell division</keyword>
<evidence type="ECO:0000256" key="10">
    <source>
        <dbReference type="ARBA" id="ARBA00023316"/>
    </source>
</evidence>
<sequence length="495" mass="56194">MIGHKIIDVLGNLIIEYNFPLEKEYTFFTNNTNKIKPGSVFVCIKGTYFDGHDFIKTAIEFKAALIIAENPKKIPQSHPYILVSDTKKAYALLNYAYYNINFNDFNIIGVTGTNGKTTVISLIHYVLTQAKENSSLMSTVGIKLGNELLYEPYNTTPGVDEIAKILSLSKERSIKNICLEVSSHAIDQKRIYKIPFSIAILTNITRDHLDYHKDFKEYKKTKLSLFKQLKNTGYGIINLDCINLNEVPLEKDNIITYGFNKVADYTISNVEYNNAQMSFIITEPDGTENKIHTHLIGEYNAQNITAAFIALKLMKIDNETIRHGLLTFNGVPGRFQLVENTRDIEYKVYVDFAHTPDALEKVLKSARKITKGRIILVFGAGGAADIGKRKIMGEIASRYSDLIVITDDDPKDDDPDEIVEHILEGIDKEKTFIVIRDRKTAIKAAVSFASRDDIVIIAGRGHEKFQLYENGKKIPFNDYEVAYDIIQKFRKVMKR</sequence>